<accession>A0A8T3B2S4</accession>
<proteinExistence type="predicted"/>
<keyword evidence="2" id="KW-1185">Reference proteome</keyword>
<dbReference type="AlphaFoldDB" id="A0A8T3B2S4"/>
<comment type="caution">
    <text evidence="1">The sequence shown here is derived from an EMBL/GenBank/DDBJ whole genome shotgun (WGS) entry which is preliminary data.</text>
</comment>
<evidence type="ECO:0000313" key="1">
    <source>
        <dbReference type="EMBL" id="KAI0502640.1"/>
    </source>
</evidence>
<dbReference type="SMR" id="A0A8T3B2S4"/>
<dbReference type="EMBL" id="JAGYWB010000012">
    <property type="protein sequence ID" value="KAI0502640.1"/>
    <property type="molecule type" value="Genomic_DNA"/>
</dbReference>
<dbReference type="Proteomes" id="UP000829196">
    <property type="component" value="Unassembled WGS sequence"/>
</dbReference>
<gene>
    <name evidence="1" type="ORF">KFK09_017596</name>
</gene>
<reference evidence="1" key="1">
    <citation type="journal article" date="2022" name="Front. Genet.">
        <title>Chromosome-Scale Assembly of the Dendrobium nobile Genome Provides Insights Into the Molecular Mechanism of the Biosynthesis of the Medicinal Active Ingredient of Dendrobium.</title>
        <authorList>
            <person name="Xu Q."/>
            <person name="Niu S.-C."/>
            <person name="Li K.-L."/>
            <person name="Zheng P.-J."/>
            <person name="Zhang X.-J."/>
            <person name="Jia Y."/>
            <person name="Liu Y."/>
            <person name="Niu Y.-X."/>
            <person name="Yu L.-H."/>
            <person name="Chen D.-F."/>
            <person name="Zhang G.-Q."/>
        </authorList>
    </citation>
    <scope>NUCLEOTIDE SEQUENCE</scope>
    <source>
        <tissue evidence="1">Leaf</tissue>
    </source>
</reference>
<evidence type="ECO:0000313" key="2">
    <source>
        <dbReference type="Proteomes" id="UP000829196"/>
    </source>
</evidence>
<name>A0A8T3B2S4_DENNO</name>
<sequence>MSNSSMPKSPSRPPRINELSWTPAFENQTKNMLESAWNLKFSRFGAGHRQHRICRTTRWSDLLLPVFYRSRVRPNIFEGKAFFRSVHRFI</sequence>
<organism evidence="1 2">
    <name type="scientific">Dendrobium nobile</name>
    <name type="common">Orchid</name>
    <dbReference type="NCBI Taxonomy" id="94219"/>
    <lineage>
        <taxon>Eukaryota</taxon>
        <taxon>Viridiplantae</taxon>
        <taxon>Streptophyta</taxon>
        <taxon>Embryophyta</taxon>
        <taxon>Tracheophyta</taxon>
        <taxon>Spermatophyta</taxon>
        <taxon>Magnoliopsida</taxon>
        <taxon>Liliopsida</taxon>
        <taxon>Asparagales</taxon>
        <taxon>Orchidaceae</taxon>
        <taxon>Epidendroideae</taxon>
        <taxon>Malaxideae</taxon>
        <taxon>Dendrobiinae</taxon>
        <taxon>Dendrobium</taxon>
    </lineage>
</organism>
<protein>
    <submittedName>
        <fullName evidence="1">Uncharacterized protein</fullName>
    </submittedName>
</protein>